<feature type="region of interest" description="Disordered" evidence="8">
    <location>
        <begin position="192"/>
        <end position="212"/>
    </location>
</feature>
<keyword evidence="6" id="KW-0479">Metal-binding</keyword>
<dbReference type="AlphaFoldDB" id="A0A364KMV2"/>
<keyword evidence="2" id="KW-0158">Chromosome</keyword>
<dbReference type="PANTHER" id="PTHR46223">
    <property type="entry name" value="HISTONE-LYSINE N-METHYLTRANSFERASE SUV39H"/>
    <property type="match status" value="1"/>
</dbReference>
<name>A0A364KMV2_TALAM</name>
<dbReference type="GO" id="GO:0005694">
    <property type="term" value="C:chromosome"/>
    <property type="evidence" value="ECO:0007669"/>
    <property type="project" value="UniProtKB-SubCell"/>
</dbReference>
<evidence type="ECO:0000256" key="6">
    <source>
        <dbReference type="ARBA" id="ARBA00022723"/>
    </source>
</evidence>
<dbReference type="GO" id="GO:0032259">
    <property type="term" value="P:methylation"/>
    <property type="evidence" value="ECO:0007669"/>
    <property type="project" value="UniProtKB-KW"/>
</dbReference>
<evidence type="ECO:0000256" key="1">
    <source>
        <dbReference type="ARBA" id="ARBA00004286"/>
    </source>
</evidence>
<dbReference type="InterPro" id="IPR001214">
    <property type="entry name" value="SET_dom"/>
</dbReference>
<keyword evidence="5" id="KW-0949">S-adenosyl-L-methionine</keyword>
<dbReference type="InterPro" id="IPR050973">
    <property type="entry name" value="H3K9_Histone-Lys_N-MTase"/>
</dbReference>
<dbReference type="RefSeq" id="XP_040729387.1">
    <property type="nucleotide sequence ID" value="XM_040881667.1"/>
</dbReference>
<dbReference type="Gene3D" id="2.170.270.10">
    <property type="entry name" value="SET domain"/>
    <property type="match status" value="1"/>
</dbReference>
<feature type="domain" description="SET" evidence="9">
    <location>
        <begin position="128"/>
        <end position="269"/>
    </location>
</feature>
<organism evidence="10 11">
    <name type="scientific">Talaromyces amestolkiae</name>
    <dbReference type="NCBI Taxonomy" id="1196081"/>
    <lineage>
        <taxon>Eukaryota</taxon>
        <taxon>Fungi</taxon>
        <taxon>Dikarya</taxon>
        <taxon>Ascomycota</taxon>
        <taxon>Pezizomycotina</taxon>
        <taxon>Eurotiomycetes</taxon>
        <taxon>Eurotiomycetidae</taxon>
        <taxon>Eurotiales</taxon>
        <taxon>Trichocomaceae</taxon>
        <taxon>Talaromyces</taxon>
        <taxon>Talaromyces sect. Talaromyces</taxon>
    </lineage>
</organism>
<dbReference type="PANTHER" id="PTHR46223:SF3">
    <property type="entry name" value="HISTONE-LYSINE N-METHYLTRANSFERASE SET-23"/>
    <property type="match status" value="1"/>
</dbReference>
<dbReference type="Pfam" id="PF00856">
    <property type="entry name" value="SET"/>
    <property type="match status" value="1"/>
</dbReference>
<dbReference type="OrthoDB" id="308383at2759"/>
<dbReference type="GeneID" id="63790099"/>
<keyword evidence="4" id="KW-0808">Transferase</keyword>
<dbReference type="PROSITE" id="PS50280">
    <property type="entry name" value="SET"/>
    <property type="match status" value="1"/>
</dbReference>
<dbReference type="GO" id="GO:0008168">
    <property type="term" value="F:methyltransferase activity"/>
    <property type="evidence" value="ECO:0007669"/>
    <property type="project" value="UniProtKB-KW"/>
</dbReference>
<dbReference type="InterPro" id="IPR046341">
    <property type="entry name" value="SET_dom_sf"/>
</dbReference>
<dbReference type="SUPFAM" id="SSF82199">
    <property type="entry name" value="SET domain"/>
    <property type="match status" value="1"/>
</dbReference>
<dbReference type="SMART" id="SM00317">
    <property type="entry name" value="SET"/>
    <property type="match status" value="1"/>
</dbReference>
<comment type="subcellular location">
    <subcellularLocation>
        <location evidence="1">Chromosome</location>
    </subcellularLocation>
</comment>
<protein>
    <recommendedName>
        <fullName evidence="9">SET domain-containing protein</fullName>
    </recommendedName>
</protein>
<accession>A0A364KMV2</accession>
<keyword evidence="3" id="KW-0489">Methyltransferase</keyword>
<keyword evidence="11" id="KW-1185">Reference proteome</keyword>
<evidence type="ECO:0000256" key="8">
    <source>
        <dbReference type="SAM" id="MobiDB-lite"/>
    </source>
</evidence>
<sequence length="273" mass="30848">MVQRMFWHVKGVIENSVEFEADFTGLYDYCSHREQDVKETQQEEAQGTYQCMEVHSANMPTQDLCEQYRWLKDATCILRVSGQFGYQGVIEIYQSDNVDTSVWNDEFTISQGDDSMNLDSPAPTFQTSPVQFFEFPIDGTHIGKAMLDTAIGGEPRGHYIYLDVRADPREDATAGSNGSHSSPSYAFSLDWFPPSSDDEGDNDDGTSSSHYIVDGQRFSGPSRFMNHSCNPNCKMIPVSTHHSDQKIYDLAFFARRDIPPGVELTFDYNSGWT</sequence>
<evidence type="ECO:0000259" key="9">
    <source>
        <dbReference type="PROSITE" id="PS50280"/>
    </source>
</evidence>
<dbReference type="Proteomes" id="UP000249363">
    <property type="component" value="Unassembled WGS sequence"/>
</dbReference>
<evidence type="ECO:0000256" key="5">
    <source>
        <dbReference type="ARBA" id="ARBA00022691"/>
    </source>
</evidence>
<proteinExistence type="predicted"/>
<reference evidence="10 11" key="1">
    <citation type="journal article" date="2017" name="Biotechnol. Biofuels">
        <title>Differential beta-glucosidase expression as a function of carbon source availability in Talaromyces amestolkiae: a genomic and proteomic approach.</title>
        <authorList>
            <person name="de Eugenio L.I."/>
            <person name="Mendez-Liter J.A."/>
            <person name="Nieto-Dominguez M."/>
            <person name="Alonso L."/>
            <person name="Gil-Munoz J."/>
            <person name="Barriuso J."/>
            <person name="Prieto A."/>
            <person name="Martinez M.J."/>
        </authorList>
    </citation>
    <scope>NUCLEOTIDE SEQUENCE [LARGE SCALE GENOMIC DNA]</scope>
    <source>
        <strain evidence="10 11">CIB</strain>
    </source>
</reference>
<evidence type="ECO:0000256" key="3">
    <source>
        <dbReference type="ARBA" id="ARBA00022603"/>
    </source>
</evidence>
<comment type="caution">
    <text evidence="10">The sequence shown here is derived from an EMBL/GenBank/DDBJ whole genome shotgun (WGS) entry which is preliminary data.</text>
</comment>
<dbReference type="STRING" id="1196081.A0A364KMV2"/>
<dbReference type="GO" id="GO:0046872">
    <property type="term" value="F:metal ion binding"/>
    <property type="evidence" value="ECO:0007669"/>
    <property type="project" value="UniProtKB-KW"/>
</dbReference>
<evidence type="ECO:0000313" key="11">
    <source>
        <dbReference type="Proteomes" id="UP000249363"/>
    </source>
</evidence>
<evidence type="ECO:0000313" key="10">
    <source>
        <dbReference type="EMBL" id="RAO64870.1"/>
    </source>
</evidence>
<evidence type="ECO:0000256" key="2">
    <source>
        <dbReference type="ARBA" id="ARBA00022454"/>
    </source>
</evidence>
<keyword evidence="7" id="KW-0862">Zinc</keyword>
<dbReference type="EMBL" id="MIKG01000001">
    <property type="protein sequence ID" value="RAO64870.1"/>
    <property type="molecule type" value="Genomic_DNA"/>
</dbReference>
<evidence type="ECO:0000256" key="7">
    <source>
        <dbReference type="ARBA" id="ARBA00022833"/>
    </source>
</evidence>
<evidence type="ECO:0000256" key="4">
    <source>
        <dbReference type="ARBA" id="ARBA00022679"/>
    </source>
</evidence>
<gene>
    <name evidence="10" type="ORF">BHQ10_000882</name>
</gene>